<evidence type="ECO:0000256" key="12">
    <source>
        <dbReference type="ARBA" id="ARBA00023012"/>
    </source>
</evidence>
<dbReference type="PROSITE" id="PS50110">
    <property type="entry name" value="RESPONSE_REGULATORY"/>
    <property type="match status" value="1"/>
</dbReference>
<dbReference type="InterPro" id="IPR011006">
    <property type="entry name" value="CheY-like_superfamily"/>
</dbReference>
<evidence type="ECO:0000256" key="11">
    <source>
        <dbReference type="ARBA" id="ARBA00022989"/>
    </source>
</evidence>
<dbReference type="GO" id="GO:0000155">
    <property type="term" value="F:phosphorelay sensor kinase activity"/>
    <property type="evidence" value="ECO:0007669"/>
    <property type="project" value="InterPro"/>
</dbReference>
<dbReference type="InterPro" id="IPR004358">
    <property type="entry name" value="Sig_transdc_His_kin-like_C"/>
</dbReference>
<keyword evidence="21" id="KW-1185">Reference proteome</keyword>
<keyword evidence="10" id="KW-0547">Nucleotide-binding</keyword>
<evidence type="ECO:0000256" key="7">
    <source>
        <dbReference type="ARBA" id="ARBA00022679"/>
    </source>
</evidence>
<keyword evidence="6 15" id="KW-0597">Phosphoprotein</keyword>
<dbReference type="Gene3D" id="3.30.565.10">
    <property type="entry name" value="Histidine kinase-like ATPase, C-terminal domain"/>
    <property type="match status" value="1"/>
</dbReference>
<dbReference type="FunFam" id="3.30.565.10:FF:000010">
    <property type="entry name" value="Sensor histidine kinase RcsC"/>
    <property type="match status" value="1"/>
</dbReference>
<dbReference type="SMART" id="SM00387">
    <property type="entry name" value="HATPase_c"/>
    <property type="match status" value="1"/>
</dbReference>
<gene>
    <name evidence="20" type="primary">rcsC_16</name>
    <name evidence="20" type="ORF">PSEWESI4_04406</name>
</gene>
<dbReference type="PROSITE" id="PS50894">
    <property type="entry name" value="HPT"/>
    <property type="match status" value="1"/>
</dbReference>
<dbReference type="Pfam" id="PF02518">
    <property type="entry name" value="HATPase_c"/>
    <property type="match status" value="1"/>
</dbReference>
<feature type="domain" description="Histidine kinase" evidence="17">
    <location>
        <begin position="499"/>
        <end position="719"/>
    </location>
</feature>
<evidence type="ECO:0000256" key="3">
    <source>
        <dbReference type="ARBA" id="ARBA00012438"/>
    </source>
</evidence>
<organism evidence="20 21">
    <name type="scientific">Zestomonas carbonaria</name>
    <dbReference type="NCBI Taxonomy" id="2762745"/>
    <lineage>
        <taxon>Bacteria</taxon>
        <taxon>Pseudomonadati</taxon>
        <taxon>Pseudomonadota</taxon>
        <taxon>Gammaproteobacteria</taxon>
        <taxon>Pseudomonadales</taxon>
        <taxon>Pseudomonadaceae</taxon>
        <taxon>Zestomonas</taxon>
    </lineage>
</organism>
<comment type="subcellular location">
    <subcellularLocation>
        <location evidence="2">Cell inner membrane</location>
        <topology evidence="2">Multi-pass membrane protein</topology>
    </subcellularLocation>
</comment>
<evidence type="ECO:0000256" key="2">
    <source>
        <dbReference type="ARBA" id="ARBA00004429"/>
    </source>
</evidence>
<dbReference type="Gene3D" id="3.40.50.2300">
    <property type="match status" value="1"/>
</dbReference>
<evidence type="ECO:0000256" key="10">
    <source>
        <dbReference type="ARBA" id="ARBA00022840"/>
    </source>
</evidence>
<dbReference type="Pfam" id="PF01627">
    <property type="entry name" value="Hpt"/>
    <property type="match status" value="1"/>
</dbReference>
<keyword evidence="11 16" id="KW-1133">Transmembrane helix</keyword>
<dbReference type="EC" id="2.7.13.3" evidence="3"/>
<feature type="transmembrane region" description="Helical" evidence="16">
    <location>
        <begin position="20"/>
        <end position="40"/>
    </location>
</feature>
<evidence type="ECO:0000256" key="14">
    <source>
        <dbReference type="PROSITE-ProRule" id="PRU00110"/>
    </source>
</evidence>
<comment type="caution">
    <text evidence="20">The sequence shown here is derived from an EMBL/GenBank/DDBJ whole genome shotgun (WGS) entry which is preliminary data.</text>
</comment>
<keyword evidence="12" id="KW-0902">Two-component regulatory system</keyword>
<dbReference type="Pfam" id="PF00072">
    <property type="entry name" value="Response_reg"/>
    <property type="match status" value="1"/>
</dbReference>
<dbReference type="PRINTS" id="PR00344">
    <property type="entry name" value="BCTRLSENSOR"/>
</dbReference>
<keyword evidence="5" id="KW-0997">Cell inner membrane</keyword>
<keyword evidence="9 20" id="KW-0418">Kinase</keyword>
<evidence type="ECO:0000256" key="13">
    <source>
        <dbReference type="ARBA" id="ARBA00023136"/>
    </source>
</evidence>
<proteinExistence type="predicted"/>
<dbReference type="Proteomes" id="UP000583387">
    <property type="component" value="Unassembled WGS sequence"/>
</dbReference>
<evidence type="ECO:0000259" key="19">
    <source>
        <dbReference type="PROSITE" id="PS50894"/>
    </source>
</evidence>
<dbReference type="Gene3D" id="1.20.120.160">
    <property type="entry name" value="HPT domain"/>
    <property type="match status" value="1"/>
</dbReference>
<dbReference type="InterPro" id="IPR003594">
    <property type="entry name" value="HATPase_dom"/>
</dbReference>
<dbReference type="AlphaFoldDB" id="A0A7U7ETH6"/>
<dbReference type="SUPFAM" id="SSF55874">
    <property type="entry name" value="ATPase domain of HSP90 chaperone/DNA topoisomerase II/histidine kinase"/>
    <property type="match status" value="1"/>
</dbReference>
<accession>A0A7U7ETH6</accession>
<evidence type="ECO:0000313" key="21">
    <source>
        <dbReference type="Proteomes" id="UP000583387"/>
    </source>
</evidence>
<dbReference type="SMART" id="SM00388">
    <property type="entry name" value="HisKA"/>
    <property type="match status" value="1"/>
</dbReference>
<evidence type="ECO:0000256" key="16">
    <source>
        <dbReference type="SAM" id="Phobius"/>
    </source>
</evidence>
<feature type="domain" description="HPt" evidence="19">
    <location>
        <begin position="988"/>
        <end position="1079"/>
    </location>
</feature>
<feature type="modified residue" description="4-aspartylphosphate" evidence="15">
    <location>
        <position position="901"/>
    </location>
</feature>
<evidence type="ECO:0000259" key="18">
    <source>
        <dbReference type="PROSITE" id="PS50110"/>
    </source>
</evidence>
<dbReference type="Pfam" id="PF00512">
    <property type="entry name" value="HisKA"/>
    <property type="match status" value="1"/>
</dbReference>
<dbReference type="SUPFAM" id="SSF52172">
    <property type="entry name" value="CheY-like"/>
    <property type="match status" value="1"/>
</dbReference>
<dbReference type="InterPro" id="IPR003661">
    <property type="entry name" value="HisK_dim/P_dom"/>
</dbReference>
<dbReference type="CDD" id="cd16922">
    <property type="entry name" value="HATPase_EvgS-ArcB-TorS-like"/>
    <property type="match status" value="1"/>
</dbReference>
<keyword evidence="4" id="KW-1003">Cell membrane</keyword>
<keyword evidence="10" id="KW-0067">ATP-binding</keyword>
<evidence type="ECO:0000256" key="8">
    <source>
        <dbReference type="ARBA" id="ARBA00022692"/>
    </source>
</evidence>
<dbReference type="InterPro" id="IPR036641">
    <property type="entry name" value="HPT_dom_sf"/>
</dbReference>
<dbReference type="PANTHER" id="PTHR43047">
    <property type="entry name" value="TWO-COMPONENT HISTIDINE PROTEIN KINASE"/>
    <property type="match status" value="1"/>
</dbReference>
<dbReference type="SUPFAM" id="SSF47226">
    <property type="entry name" value="Histidine-containing phosphotransfer domain, HPT domain"/>
    <property type="match status" value="1"/>
</dbReference>
<keyword evidence="13 16" id="KW-0472">Membrane</keyword>
<keyword evidence="7 20" id="KW-0808">Transferase</keyword>
<dbReference type="InterPro" id="IPR036890">
    <property type="entry name" value="HATPase_C_sf"/>
</dbReference>
<evidence type="ECO:0000256" key="5">
    <source>
        <dbReference type="ARBA" id="ARBA00022519"/>
    </source>
</evidence>
<feature type="domain" description="Response regulatory" evidence="18">
    <location>
        <begin position="852"/>
        <end position="966"/>
    </location>
</feature>
<dbReference type="EMBL" id="CAJFCI010000080">
    <property type="protein sequence ID" value="CAD5110090.1"/>
    <property type="molecule type" value="Genomic_DNA"/>
</dbReference>
<dbReference type="SMART" id="SM00448">
    <property type="entry name" value="REC"/>
    <property type="match status" value="1"/>
</dbReference>
<feature type="modified residue" description="Phosphohistidine" evidence="14">
    <location>
        <position position="1027"/>
    </location>
</feature>
<dbReference type="Gene3D" id="1.10.287.130">
    <property type="match status" value="1"/>
</dbReference>
<dbReference type="InterPro" id="IPR036097">
    <property type="entry name" value="HisK_dim/P_sf"/>
</dbReference>
<keyword evidence="8 16" id="KW-0812">Transmembrane</keyword>
<comment type="catalytic activity">
    <reaction evidence="1">
        <text>ATP + protein L-histidine = ADP + protein N-phospho-L-histidine.</text>
        <dbReference type="EC" id="2.7.13.3"/>
    </reaction>
</comment>
<feature type="transmembrane region" description="Helical" evidence="16">
    <location>
        <begin position="334"/>
        <end position="353"/>
    </location>
</feature>
<dbReference type="PANTHER" id="PTHR43047:SF78">
    <property type="entry name" value="SENSORY_REGULATORY PROTEIN RPFC"/>
    <property type="match status" value="1"/>
</dbReference>
<evidence type="ECO:0000259" key="17">
    <source>
        <dbReference type="PROSITE" id="PS50109"/>
    </source>
</evidence>
<dbReference type="CDD" id="cd17546">
    <property type="entry name" value="REC_hyHK_CKI1_RcsC-like"/>
    <property type="match status" value="1"/>
</dbReference>
<sequence length="1079" mass="119031">MENDNSPIPKLAKISQRLNVGLLVVCFLTLLSVGISYWALSRLIQVEQDKIQLHFMRLIGGIQEHQKFLARIAHQSDADTQARDLSIVPLLQRRVVGQRGNIELHEGREFSFAMPFSVAAGARPLNIGERYGPFSLGVMLANFYSLYWSVSPFPSPQSLILDLDGDTSLAVPAIGSLPIQRDWTWDTYLGVAGRIRQRLEGLPLSRRDPHVRWLRAEAFDGEDLVLLGYVVVELPASLWWKGDEDHLIVATSLLRMACVDDYERLLEHPIFEELDLISPEGEVLLGTGALPRDYDEGLNFTGKGVLIKLGSEPVDGWVALYRISYQGFFHYAKWQLLGILALVLGGLCAGWGVTRLYARRVVMPAQEAHRHIVESDAFSRAIIQTAPVAVCVLRRDGDRRVVLHNALAREWLGTPEQIGMLARDWCLFKEDGASTGSACTVVAGRYLHVSFTSTRYQGEDVVLCAFNDITAHRDAVSALAEAKRSADAASEAKSVFLATMSHEIRTPLYGVLGTLELLGLTCLDSQQKGYLSTIQHSSALLLQLISDILDVSKIEAGEMALETGEFSPLEMVEEVLRSYAAMAAGKQLQLYGCIDPDVPRQVLGDAARIRQILNNLLSNALKFTDIGRVVLRLKVLGREGGRVGLQWQVTDTGIGIAKAQQEWLFEPFYQVDSRQHTVSGTGLGLSICQRLCQLMRGNLQVISEEGLGSSFTFDLELQELDPEAPGLANFDLRGEMVHLRAPSRELANSVGLWLKRWGAIVMDVERMPGSPGSRALLLDLLPESLSDFDWPGPRVIALRDATPQPRHVEGEWLVSLYSLNGIGQALELARSGHDQAPADVVESVRPERLGLRVLVTEDNPVNQELLKEQLEELGCTVVLAVDGKEALLRFDEEAFDILLTDLNMPRMSGYELTRALRGRGETLPIIGVTANALRAEGARCRAAGMDGWLVKPVSLQALHDCLLKVGGGVASSPVKPVVAVGEVMPLDSLRVPKHMHQLFVDTMLQDLEKARHALRGNDPEALWQQLHRMRGALAAVQARSLETACGELADILAGEVAWAILEPRVMTLFARIEADLQHL</sequence>
<reference evidence="20 21" key="1">
    <citation type="submission" date="2020-08" db="EMBL/GenBank/DDBJ databases">
        <authorList>
            <person name="Criscuolo A."/>
        </authorList>
    </citation>
    <scope>NUCLEOTIDE SEQUENCE [LARGE SCALE GENOMIC DNA]</scope>
    <source>
        <strain evidence="20">CIP111764</strain>
    </source>
</reference>
<protein>
    <recommendedName>
        <fullName evidence="3">histidine kinase</fullName>
        <ecNumber evidence="3">2.7.13.3</ecNumber>
    </recommendedName>
</protein>
<dbReference type="GO" id="GO:0005886">
    <property type="term" value="C:plasma membrane"/>
    <property type="evidence" value="ECO:0007669"/>
    <property type="project" value="UniProtKB-SubCell"/>
</dbReference>
<evidence type="ECO:0000313" key="20">
    <source>
        <dbReference type="EMBL" id="CAD5110090.1"/>
    </source>
</evidence>
<dbReference type="InterPro" id="IPR008207">
    <property type="entry name" value="Sig_transdc_His_kin_Hpt_dom"/>
</dbReference>
<evidence type="ECO:0000256" key="9">
    <source>
        <dbReference type="ARBA" id="ARBA00022777"/>
    </source>
</evidence>
<dbReference type="PROSITE" id="PS50109">
    <property type="entry name" value="HIS_KIN"/>
    <property type="match status" value="1"/>
</dbReference>
<name>A0A7U7ETH6_9GAMM</name>
<evidence type="ECO:0000256" key="6">
    <source>
        <dbReference type="ARBA" id="ARBA00022553"/>
    </source>
</evidence>
<evidence type="ECO:0000256" key="1">
    <source>
        <dbReference type="ARBA" id="ARBA00000085"/>
    </source>
</evidence>
<evidence type="ECO:0000256" key="15">
    <source>
        <dbReference type="PROSITE-ProRule" id="PRU00169"/>
    </source>
</evidence>
<dbReference type="RefSeq" id="WP_187673384.1">
    <property type="nucleotide sequence ID" value="NZ_CAJFCI010000080.1"/>
</dbReference>
<evidence type="ECO:0000256" key="4">
    <source>
        <dbReference type="ARBA" id="ARBA00022475"/>
    </source>
</evidence>
<dbReference type="InterPro" id="IPR001789">
    <property type="entry name" value="Sig_transdc_resp-reg_receiver"/>
</dbReference>
<dbReference type="InterPro" id="IPR005467">
    <property type="entry name" value="His_kinase_dom"/>
</dbReference>
<dbReference type="SUPFAM" id="SSF47384">
    <property type="entry name" value="Homodimeric domain of signal transducing histidine kinase"/>
    <property type="match status" value="1"/>
</dbReference>
<dbReference type="CDD" id="cd00082">
    <property type="entry name" value="HisKA"/>
    <property type="match status" value="1"/>
</dbReference>